<dbReference type="GO" id="GO:0006355">
    <property type="term" value="P:regulation of DNA-templated transcription"/>
    <property type="evidence" value="ECO:0007669"/>
    <property type="project" value="InterPro"/>
</dbReference>
<dbReference type="RefSeq" id="WP_253483990.1">
    <property type="nucleotide sequence ID" value="NZ_JALJXV010000011.1"/>
</dbReference>
<keyword evidence="2" id="KW-1133">Transmembrane helix</keyword>
<dbReference type="InterPro" id="IPR013655">
    <property type="entry name" value="PAS_fold_3"/>
</dbReference>
<feature type="domain" description="PAS" evidence="3">
    <location>
        <begin position="226"/>
        <end position="298"/>
    </location>
</feature>
<keyword evidence="6" id="KW-1185">Reference proteome</keyword>
<dbReference type="Gene3D" id="3.30.450.20">
    <property type="entry name" value="PAS domain"/>
    <property type="match status" value="4"/>
</dbReference>
<organism evidence="5 6">
    <name type="scientific">Natronocella acetinitrilica</name>
    <dbReference type="NCBI Taxonomy" id="414046"/>
    <lineage>
        <taxon>Bacteria</taxon>
        <taxon>Pseudomonadati</taxon>
        <taxon>Pseudomonadota</taxon>
        <taxon>Gammaproteobacteria</taxon>
        <taxon>Chromatiales</taxon>
        <taxon>Ectothiorhodospiraceae</taxon>
        <taxon>Natronocella</taxon>
    </lineage>
</organism>
<feature type="domain" description="PAS" evidence="3">
    <location>
        <begin position="362"/>
        <end position="396"/>
    </location>
</feature>
<proteinExistence type="predicted"/>
<keyword evidence="2" id="KW-0472">Membrane</keyword>
<dbReference type="PANTHER" id="PTHR44757:SF2">
    <property type="entry name" value="BIOFILM ARCHITECTURE MAINTENANCE PROTEIN MBAA"/>
    <property type="match status" value="1"/>
</dbReference>
<feature type="coiled-coil region" evidence="1">
    <location>
        <begin position="596"/>
        <end position="623"/>
    </location>
</feature>
<dbReference type="SUPFAM" id="SSF55785">
    <property type="entry name" value="PYP-like sensor domain (PAS domain)"/>
    <property type="match status" value="4"/>
</dbReference>
<gene>
    <name evidence="5" type="ORF">J2T57_003992</name>
</gene>
<protein>
    <submittedName>
        <fullName evidence="5">PAS domain S-box-containing protein</fullName>
    </submittedName>
</protein>
<dbReference type="SMART" id="SM00086">
    <property type="entry name" value="PAC"/>
    <property type="match status" value="4"/>
</dbReference>
<dbReference type="Pfam" id="PF00989">
    <property type="entry name" value="PAS"/>
    <property type="match status" value="2"/>
</dbReference>
<dbReference type="InterPro" id="IPR052155">
    <property type="entry name" value="Biofilm_reg_signaling"/>
</dbReference>
<evidence type="ECO:0000259" key="3">
    <source>
        <dbReference type="PROSITE" id="PS50112"/>
    </source>
</evidence>
<keyword evidence="2" id="KW-0812">Transmembrane</keyword>
<dbReference type="InterPro" id="IPR013767">
    <property type="entry name" value="PAS_fold"/>
</dbReference>
<dbReference type="InterPro" id="IPR000700">
    <property type="entry name" value="PAS-assoc_C"/>
</dbReference>
<feature type="domain" description="PAC" evidence="4">
    <location>
        <begin position="302"/>
        <end position="354"/>
    </location>
</feature>
<dbReference type="InterPro" id="IPR035965">
    <property type="entry name" value="PAS-like_dom_sf"/>
</dbReference>
<dbReference type="InterPro" id="IPR000014">
    <property type="entry name" value="PAS"/>
</dbReference>
<feature type="transmembrane region" description="Helical" evidence="2">
    <location>
        <begin position="20"/>
        <end position="37"/>
    </location>
</feature>
<accession>A0AAE3KDG7</accession>
<dbReference type="Pfam" id="PF08447">
    <property type="entry name" value="PAS_3"/>
    <property type="match status" value="1"/>
</dbReference>
<evidence type="ECO:0000313" key="6">
    <source>
        <dbReference type="Proteomes" id="UP001205843"/>
    </source>
</evidence>
<evidence type="ECO:0000313" key="5">
    <source>
        <dbReference type="EMBL" id="MCP1676819.1"/>
    </source>
</evidence>
<dbReference type="AlphaFoldDB" id="A0AAE3KDG7"/>
<dbReference type="PANTHER" id="PTHR44757">
    <property type="entry name" value="DIGUANYLATE CYCLASE DGCP"/>
    <property type="match status" value="1"/>
</dbReference>
<evidence type="ECO:0000256" key="1">
    <source>
        <dbReference type="SAM" id="Coils"/>
    </source>
</evidence>
<dbReference type="PROSITE" id="PS50113">
    <property type="entry name" value="PAC"/>
    <property type="match status" value="3"/>
</dbReference>
<dbReference type="InterPro" id="IPR001610">
    <property type="entry name" value="PAC"/>
</dbReference>
<dbReference type="PROSITE" id="PS50112">
    <property type="entry name" value="PAS"/>
    <property type="match status" value="4"/>
</dbReference>
<keyword evidence="1" id="KW-0175">Coiled coil</keyword>
<dbReference type="PROSITE" id="PS51257">
    <property type="entry name" value="PROKAR_LIPOPROTEIN"/>
    <property type="match status" value="1"/>
</dbReference>
<dbReference type="Pfam" id="PF13426">
    <property type="entry name" value="PAS_9"/>
    <property type="match status" value="1"/>
</dbReference>
<comment type="caution">
    <text evidence="5">The sequence shown here is derived from an EMBL/GenBank/DDBJ whole genome shotgun (WGS) entry which is preliminary data.</text>
</comment>
<evidence type="ECO:0000259" key="4">
    <source>
        <dbReference type="PROSITE" id="PS50113"/>
    </source>
</evidence>
<feature type="domain" description="PAC" evidence="4">
    <location>
        <begin position="553"/>
        <end position="605"/>
    </location>
</feature>
<reference evidence="5" key="1">
    <citation type="submission" date="2022-03" db="EMBL/GenBank/DDBJ databases">
        <title>Genomic Encyclopedia of Type Strains, Phase III (KMG-III): the genomes of soil and plant-associated and newly described type strains.</title>
        <authorList>
            <person name="Whitman W."/>
        </authorList>
    </citation>
    <scope>NUCLEOTIDE SEQUENCE</scope>
    <source>
        <strain evidence="5">ANL 6-2</strain>
    </source>
</reference>
<dbReference type="CDD" id="cd00130">
    <property type="entry name" value="PAS"/>
    <property type="match status" value="4"/>
</dbReference>
<name>A0AAE3KDG7_9GAMM</name>
<feature type="domain" description="PAS" evidence="3">
    <location>
        <begin position="475"/>
        <end position="527"/>
    </location>
</feature>
<dbReference type="NCBIfam" id="TIGR00229">
    <property type="entry name" value="sensory_box"/>
    <property type="match status" value="4"/>
</dbReference>
<dbReference type="Proteomes" id="UP001205843">
    <property type="component" value="Unassembled WGS sequence"/>
</dbReference>
<dbReference type="SMART" id="SM00091">
    <property type="entry name" value="PAS"/>
    <property type="match status" value="4"/>
</dbReference>
<dbReference type="EMBL" id="JALJXV010000011">
    <property type="protein sequence ID" value="MCP1676819.1"/>
    <property type="molecule type" value="Genomic_DNA"/>
</dbReference>
<feature type="domain" description="PAS" evidence="3">
    <location>
        <begin position="122"/>
        <end position="171"/>
    </location>
</feature>
<feature type="domain" description="PAC" evidence="4">
    <location>
        <begin position="174"/>
        <end position="225"/>
    </location>
</feature>
<evidence type="ECO:0000256" key="2">
    <source>
        <dbReference type="SAM" id="Phobius"/>
    </source>
</evidence>
<sequence>MEKDALPRAHTTHHSIIRDGGLLVGTPALAAACWIFFSWPGLVAYAAALSLVIPAFLATRRRVIVLDERLDLLSRASEDTEHQLRSLRAVETATARRDTELERYAAMVEEPGQDLFSAHALDGEILWVSASAETMLGWPAAELVGRNTFDLIDPEFRQRVRRKREQRLASERPFTTVYPIRHADGQLIWLEATHRLHTNADGHQEVLVISRDISDRRRAAGALRDSERLYRAIFDTASIGMGLFDPADNGRCLHANHALSEMLGYTTAELLETHFRDLTHPADKELTPNLVRELLEGERNSFLVEKRYLRKDGKLIWALVSGSLIHDGDGQPIYVTTQIQDISDRRIAEDTLARLSREQDLILNAAAEGIIRLDRNGRVTYCNHAARELLRLSDDESDAPNMDVRALMPADTDVETWPVLEALQAEKTCHVTEAYFRRTDDTLLPVDYTCAPMIEAGNMRGVVLVFSDVSRLQRLSTQQRIILDSAAEGIYELDKQGRLRFCNRATEELLGYTAEELLNKDLHSLIHHSRNDGTPYPHSECPSQHTLATGKVHTMSGELFWRKDGTSFPAEYICAPILQGGEVQGAVLVFSDISEKVAAQARLEEATERLRRSQQELLDMAGLAARGLDSPLQTLEDRGEVDSEKLRTLQAVLLSIADSATTSAPQPLATSALVNTGIETTGCPIAGTETLRGAVILAPEDADMLIRHLFEIMRHARLSGGGWAVEEKFEDDTLILAFEPPDDVSLDAEDPTVGLSLAVCRRLLSSHRGRLDIADDNTIRLLLRRADTVSA</sequence>